<evidence type="ECO:0000256" key="1">
    <source>
        <dbReference type="ARBA" id="ARBA00004123"/>
    </source>
</evidence>
<reference evidence="4" key="4">
    <citation type="submission" date="2025-09" db="UniProtKB">
        <authorList>
            <consortium name="Ensembl"/>
        </authorList>
    </citation>
    <scope>IDENTIFICATION</scope>
    <source>
        <strain evidence="4">17573</strain>
    </source>
</reference>
<keyword evidence="2" id="KW-0539">Nucleus</keyword>
<feature type="compositionally biased region" description="Low complexity" evidence="3">
    <location>
        <begin position="249"/>
        <end position="265"/>
    </location>
</feature>
<dbReference type="OMA" id="GWERQCL"/>
<feature type="region of interest" description="Disordered" evidence="3">
    <location>
        <begin position="488"/>
        <end position="511"/>
    </location>
</feature>
<protein>
    <submittedName>
        <fullName evidence="4">HUWE1 associated protein modifying stress responses</fullName>
    </submittedName>
</protein>
<name>F6TRG6_MACMU</name>
<keyword evidence="5" id="KW-1185">Reference proteome</keyword>
<reference evidence="4" key="3">
    <citation type="submission" date="2025-08" db="UniProtKB">
        <authorList>
            <consortium name="Ensembl"/>
        </authorList>
    </citation>
    <scope>IDENTIFICATION</scope>
    <source>
        <strain evidence="4">17573</strain>
    </source>
</reference>
<evidence type="ECO:0000313" key="5">
    <source>
        <dbReference type="Proteomes" id="UP000006718"/>
    </source>
</evidence>
<dbReference type="HOGENOM" id="CLU_081329_0_0_1"/>
<feature type="compositionally biased region" description="Gly residues" evidence="3">
    <location>
        <begin position="194"/>
        <end position="216"/>
    </location>
</feature>
<accession>F6TRG6</accession>
<proteinExistence type="predicted"/>
<feature type="region of interest" description="Disordered" evidence="3">
    <location>
        <begin position="193"/>
        <end position="301"/>
    </location>
</feature>
<feature type="compositionally biased region" description="Basic residues" evidence="3">
    <location>
        <begin position="266"/>
        <end position="282"/>
    </location>
</feature>
<feature type="compositionally biased region" description="Basic and acidic residues" evidence="3">
    <location>
        <begin position="283"/>
        <end position="301"/>
    </location>
</feature>
<feature type="compositionally biased region" description="Low complexity" evidence="3">
    <location>
        <begin position="456"/>
        <end position="465"/>
    </location>
</feature>
<dbReference type="GeneTree" id="ENSGT00390000002886"/>
<comment type="subcellular location">
    <subcellularLocation>
        <location evidence="1">Nucleus</location>
    </subcellularLocation>
</comment>
<feature type="compositionally biased region" description="Low complexity" evidence="3">
    <location>
        <begin position="231"/>
        <end position="241"/>
    </location>
</feature>
<dbReference type="InterPro" id="IPR029196">
    <property type="entry name" value="HAPSTR1-like"/>
</dbReference>
<dbReference type="PANTHER" id="PTHR31624:SF3">
    <property type="entry name" value="HUWE1-ASSOCIATED PROTEIN MODIFYING STRESS RESPONSES 1"/>
    <property type="match status" value="1"/>
</dbReference>
<evidence type="ECO:0000256" key="2">
    <source>
        <dbReference type="ARBA" id="ARBA00023242"/>
    </source>
</evidence>
<dbReference type="InterPro" id="IPR040308">
    <property type="entry name" value="HAPR1"/>
</dbReference>
<dbReference type="Proteomes" id="UP000006718">
    <property type="component" value="Chromosome 20"/>
</dbReference>
<reference evidence="5" key="1">
    <citation type="journal article" date="2007" name="Science">
        <title>Evolutionary and biomedical insights from the rhesus macaque genome.</title>
        <authorList>
            <person name="Gibbs R.A."/>
            <person name="Rogers J."/>
            <person name="Katze M.G."/>
            <person name="Bumgarner R."/>
            <person name="Weinstock G.M."/>
            <person name="Mardis E.R."/>
            <person name="Remington K.A."/>
            <person name="Strausberg R.L."/>
            <person name="Venter J.C."/>
            <person name="Wilson R.K."/>
            <person name="Batzer M.A."/>
            <person name="Bustamante C.D."/>
            <person name="Eichler E.E."/>
            <person name="Hahn M.W."/>
            <person name="Hardison R.C."/>
            <person name="Makova K.D."/>
            <person name="Miller W."/>
            <person name="Milosavljevic A."/>
            <person name="Palermo R.E."/>
            <person name="Siepel A."/>
            <person name="Sikela J.M."/>
            <person name="Attaway T."/>
            <person name="Bell S."/>
            <person name="Bernard K.E."/>
            <person name="Buhay C.J."/>
            <person name="Chandrabose M.N."/>
            <person name="Dao M."/>
            <person name="Davis C."/>
            <person name="Delehaunty K.D."/>
            <person name="Ding Y."/>
            <person name="Dinh H.H."/>
            <person name="Dugan-Rocha S."/>
            <person name="Fulton L.A."/>
            <person name="Gabisi R.A."/>
            <person name="Garner T.T."/>
            <person name="Godfrey J."/>
            <person name="Hawes A.C."/>
            <person name="Hernandez J."/>
            <person name="Hines S."/>
            <person name="Holder M."/>
            <person name="Hume J."/>
            <person name="Jhangiani S.N."/>
            <person name="Joshi V."/>
            <person name="Khan Z.M."/>
            <person name="Kirkness E.F."/>
            <person name="Cree A."/>
            <person name="Fowler R.G."/>
            <person name="Lee S."/>
            <person name="Lewis L.R."/>
            <person name="Li Z."/>
            <person name="Liu Y.-S."/>
            <person name="Moore S.M."/>
            <person name="Muzny D."/>
            <person name="Nazareth L.V."/>
            <person name="Ngo D.N."/>
            <person name="Okwuonu G.O."/>
            <person name="Pai G."/>
            <person name="Parker D."/>
            <person name="Paul H.A."/>
            <person name="Pfannkoch C."/>
            <person name="Pohl C.S."/>
            <person name="Rogers Y.-H.C."/>
            <person name="Ruiz S.J."/>
            <person name="Sabo A."/>
            <person name="Santibanez J."/>
            <person name="Schneider B.W."/>
            <person name="Smith S.M."/>
            <person name="Sodergren E."/>
            <person name="Svatek A.F."/>
            <person name="Utterback T.R."/>
            <person name="Vattathil S."/>
            <person name="Warren W."/>
            <person name="White C.S."/>
            <person name="Chinwalla A.T."/>
            <person name="Feng Y."/>
            <person name="Halpern A.L."/>
            <person name="Hillier L.W."/>
            <person name="Huang X."/>
            <person name="Minx P."/>
            <person name="Nelson J.O."/>
            <person name="Pepin K.H."/>
            <person name="Qin X."/>
            <person name="Sutton G.G."/>
            <person name="Venter E."/>
            <person name="Walenz B.P."/>
            <person name="Wallis J.W."/>
            <person name="Worley K.C."/>
            <person name="Yang S.-P."/>
            <person name="Jones S.M."/>
            <person name="Marra M.A."/>
            <person name="Rocchi M."/>
            <person name="Schein J.E."/>
            <person name="Baertsch R."/>
            <person name="Clarke L."/>
            <person name="Csuros M."/>
            <person name="Glasscock J."/>
            <person name="Harris R.A."/>
            <person name="Havlak P."/>
            <person name="Jackson A.R."/>
            <person name="Jiang H."/>
            <person name="Liu Y."/>
            <person name="Messina D.N."/>
            <person name="Shen Y."/>
            <person name="Song H.X.-Z."/>
            <person name="Wylie T."/>
            <person name="Zhang L."/>
            <person name="Birney E."/>
            <person name="Han K."/>
            <person name="Konkel M.K."/>
            <person name="Lee J."/>
            <person name="Smit A.F.A."/>
            <person name="Ullmer B."/>
            <person name="Wang H."/>
            <person name="Xing J."/>
            <person name="Burhans R."/>
            <person name="Cheng Z."/>
            <person name="Karro J.E."/>
            <person name="Ma J."/>
            <person name="Raney B."/>
            <person name="She X."/>
            <person name="Cox M.J."/>
            <person name="Demuth J.P."/>
            <person name="Dumas L.J."/>
            <person name="Han S.-G."/>
            <person name="Hopkins J."/>
            <person name="Karimpour-Fard A."/>
            <person name="Kim Y.H."/>
            <person name="Pollack J.R."/>
            <person name="Vinar T."/>
            <person name="Addo-Quaye C."/>
            <person name="Degenhardt J."/>
            <person name="Denby A."/>
            <person name="Hubisz M.J."/>
            <person name="Indap A."/>
            <person name="Kosiol C."/>
            <person name="Lahn B.T."/>
            <person name="Lawson H.A."/>
            <person name="Marklein A."/>
            <person name="Nielsen R."/>
            <person name="Vallender E.J."/>
            <person name="Clark A.G."/>
            <person name="Ferguson B."/>
            <person name="Hernandez R.D."/>
            <person name="Hirani K."/>
            <person name="Kehrer-Sawatzki H."/>
            <person name="Kolb J."/>
            <person name="Patil S."/>
            <person name="Pu L.-L."/>
            <person name="Ren Y."/>
            <person name="Smith D.G."/>
            <person name="Wheeler D.A."/>
            <person name="Schenck I."/>
            <person name="Ball E.V."/>
            <person name="Chen R."/>
            <person name="Cooper D.N."/>
            <person name="Giardine B."/>
            <person name="Hsu F."/>
            <person name="Kent W.J."/>
            <person name="Lesk A."/>
            <person name="Nelson D.L."/>
            <person name="O'brien W.E."/>
            <person name="Pruefer K."/>
            <person name="Stenson P.D."/>
            <person name="Wallace J.C."/>
            <person name="Ke H."/>
            <person name="Liu X.-M."/>
            <person name="Wang P."/>
            <person name="Xiang A.P."/>
            <person name="Yang F."/>
            <person name="Barber G.P."/>
            <person name="Haussler D."/>
            <person name="Karolchik D."/>
            <person name="Kern A.D."/>
            <person name="Kuhn R.M."/>
            <person name="Smith K.E."/>
            <person name="Zwieg A.S."/>
        </authorList>
    </citation>
    <scope>NUCLEOTIDE SEQUENCE [LARGE SCALE GENOMIC DNA]</scope>
    <source>
        <strain evidence="5">17573</strain>
    </source>
</reference>
<dbReference type="eggNOG" id="ENOG502QPPE">
    <property type="taxonomic scope" value="Eukaryota"/>
</dbReference>
<feature type="region of interest" description="Disordered" evidence="3">
    <location>
        <begin position="1"/>
        <end position="26"/>
    </location>
</feature>
<dbReference type="Bgee" id="ENSMMUG00000001944">
    <property type="expression patterns" value="Expressed in spermatid and 21 other cell types or tissues"/>
</dbReference>
<feature type="region of interest" description="Disordered" evidence="3">
    <location>
        <begin position="534"/>
        <end position="559"/>
    </location>
</feature>
<feature type="compositionally biased region" description="Polar residues" evidence="3">
    <location>
        <begin position="488"/>
        <end position="500"/>
    </location>
</feature>
<reference evidence="4" key="2">
    <citation type="submission" date="2019-01" db="EMBL/GenBank/DDBJ databases">
        <authorList>
            <person name="Graves T."/>
            <person name="Eichler E.E."/>
            <person name="Wilson R.K."/>
        </authorList>
    </citation>
    <scope>NUCLEOTIDE SEQUENCE [LARGE SCALE GENOMIC DNA]</scope>
    <source>
        <strain evidence="4">17573</strain>
    </source>
</reference>
<evidence type="ECO:0000313" key="6">
    <source>
        <dbReference type="VGNC" id="VGNC:70443"/>
    </source>
</evidence>
<dbReference type="GO" id="GO:0005634">
    <property type="term" value="C:nucleus"/>
    <property type="evidence" value="ECO:0007669"/>
    <property type="project" value="UniProtKB-SubCell"/>
</dbReference>
<evidence type="ECO:0000313" key="4">
    <source>
        <dbReference type="Ensembl" id="ENSMMUP00000002596.3"/>
    </source>
</evidence>
<dbReference type="VGNC" id="VGNC:70443">
    <property type="gene designation" value="HAPSTR1"/>
</dbReference>
<feature type="region of interest" description="Disordered" evidence="3">
    <location>
        <begin position="439"/>
        <end position="465"/>
    </location>
</feature>
<evidence type="ECO:0000256" key="3">
    <source>
        <dbReference type="SAM" id="MobiDB-lite"/>
    </source>
</evidence>
<gene>
    <name evidence="4 6" type="primary">HAPSTR1</name>
</gene>
<sequence>TPEKLPRGAVAGPGHVIPTRRPGARGQRASAHAHPFKLFLPTPTGYLGSDATTVRSSPSSLFILPDIHSLPPATWLRQADRPKNQSRCCAQKPARGTGLIRLIGALGAATPQPGRGARAQWAVLLQSACGRGRAGTSSRRGVLRGGNDDVAQSLGWAQRCRPGCAEGSAVSGGGGSWEAAASWGSVRQAAAGEARGGSGHLVRGDLGGARGVGRPGAGVVPGCTGPRGGARRPSGCRRPGPLRGGGAAGRRALPPGRLTTTLPRGPRLRRTRRRRRRGRGRPRRMEERKEEGEAEIQEHGPEHWFSKWERQCLAEAEQDEQLPPELQEEAAAAAQPEHKQQKLWHLFQNSATAVAQLYKDRVCQQPGLSLWVPFQNAATAVTNLYKESVDTHQRSFDIGIQIGYQRRNKDVLAWVKKRRRTIRREDLISFLCGKVPPPRNSRAPPRLTVVSPNRATSTETSSSVETDLQPFREAIALHGLSGAMASISVRSSTPGSPTHVSSGSNASRRRNGLHDVDLNTFISEEMALHLDNGGTRKRTSAQCGDVITDSPTHKRNRMI</sequence>
<dbReference type="PaxDb" id="9544-ENSMMUP00000002596"/>
<dbReference type="AlphaFoldDB" id="F6TRG6"/>
<dbReference type="STRING" id="9544.ENSMMUP00000002596"/>
<dbReference type="Ensembl" id="ENSMMUT00000002750.4">
    <property type="protein sequence ID" value="ENSMMUP00000002596.3"/>
    <property type="gene ID" value="ENSMMUG00000001944.4"/>
</dbReference>
<dbReference type="Pfam" id="PF15251">
    <property type="entry name" value="TAPR1-like"/>
    <property type="match status" value="1"/>
</dbReference>
<organism evidence="4 5">
    <name type="scientific">Macaca mulatta</name>
    <name type="common">Rhesus macaque</name>
    <dbReference type="NCBI Taxonomy" id="9544"/>
    <lineage>
        <taxon>Eukaryota</taxon>
        <taxon>Metazoa</taxon>
        <taxon>Chordata</taxon>
        <taxon>Craniata</taxon>
        <taxon>Vertebrata</taxon>
        <taxon>Euteleostomi</taxon>
        <taxon>Mammalia</taxon>
        <taxon>Eutheria</taxon>
        <taxon>Euarchontoglires</taxon>
        <taxon>Primates</taxon>
        <taxon>Haplorrhini</taxon>
        <taxon>Catarrhini</taxon>
        <taxon>Cercopithecidae</taxon>
        <taxon>Cercopithecinae</taxon>
        <taxon>Macaca</taxon>
    </lineage>
</organism>
<dbReference type="PANTHER" id="PTHR31624">
    <property type="entry name" value="UPF0472 PROTEIN C16ORF72"/>
    <property type="match status" value="1"/>
</dbReference>
<dbReference type="VEuPathDB" id="HostDB:ENSMMUG00000001944"/>
<dbReference type="InParanoid" id="F6TRG6"/>